<dbReference type="Proteomes" id="UP000003781">
    <property type="component" value="Unassembled WGS sequence"/>
</dbReference>
<comment type="caution">
    <text evidence="1">The sequence shown here is derived from an EMBL/GenBank/DDBJ whole genome shotgun (WGS) entry which is preliminary data.</text>
</comment>
<proteinExistence type="predicted"/>
<keyword evidence="2" id="KW-1185">Reference proteome</keyword>
<dbReference type="eggNOG" id="ENOG50330D4">
    <property type="taxonomic scope" value="Bacteria"/>
</dbReference>
<name>A3IMK1_9CHRO</name>
<dbReference type="Pfam" id="PF26637">
    <property type="entry name" value="DUF8210"/>
    <property type="match status" value="1"/>
</dbReference>
<accession>A3IMK1</accession>
<dbReference type="AlphaFoldDB" id="A3IMK1"/>
<organism evidence="1 2">
    <name type="scientific">Crocosphaera chwakensis CCY0110</name>
    <dbReference type="NCBI Taxonomy" id="391612"/>
    <lineage>
        <taxon>Bacteria</taxon>
        <taxon>Bacillati</taxon>
        <taxon>Cyanobacteriota</taxon>
        <taxon>Cyanophyceae</taxon>
        <taxon>Oscillatoriophycideae</taxon>
        <taxon>Chroococcales</taxon>
        <taxon>Aphanothecaceae</taxon>
        <taxon>Crocosphaera</taxon>
        <taxon>Crocosphaera chwakensis</taxon>
    </lineage>
</organism>
<gene>
    <name evidence="1" type="ORF">CY0110_28464</name>
</gene>
<dbReference type="InterPro" id="IPR058523">
    <property type="entry name" value="DUF8210"/>
</dbReference>
<dbReference type="NCBIfam" id="NF047380">
    <property type="entry name" value="photo_II_xxx"/>
    <property type="match status" value="1"/>
</dbReference>
<dbReference type="RefSeq" id="WP_008274604.1">
    <property type="nucleotide sequence ID" value="NZ_AAXW01000007.1"/>
</dbReference>
<dbReference type="OrthoDB" id="466828at2"/>
<reference evidence="1 2" key="1">
    <citation type="submission" date="2007-03" db="EMBL/GenBank/DDBJ databases">
        <authorList>
            <person name="Stal L."/>
            <person name="Ferriera S."/>
            <person name="Johnson J."/>
            <person name="Kravitz S."/>
            <person name="Beeson K."/>
            <person name="Sutton G."/>
            <person name="Rogers Y.-H."/>
            <person name="Friedman R."/>
            <person name="Frazier M."/>
            <person name="Venter J.C."/>
        </authorList>
    </citation>
    <scope>NUCLEOTIDE SEQUENCE [LARGE SCALE GENOMIC DNA]</scope>
    <source>
        <strain evidence="1 2">CCY0110</strain>
    </source>
</reference>
<dbReference type="EMBL" id="AAXW01000007">
    <property type="protein sequence ID" value="EAZ92370.1"/>
    <property type="molecule type" value="Genomic_DNA"/>
</dbReference>
<sequence length="75" mass="8272">MLTLVISLLIVGWVAAAVIGTQAYFRGEQTKTIHERNWNSESFEKVAKSVTGKEVDSDRVPAFEIDAYGSNNLAQ</sequence>
<dbReference type="InterPro" id="IPR058095">
    <property type="entry name" value="Psb35-like"/>
</dbReference>
<protein>
    <submittedName>
        <fullName evidence="1">Uncharacterized protein</fullName>
    </submittedName>
</protein>
<evidence type="ECO:0000313" key="1">
    <source>
        <dbReference type="EMBL" id="EAZ92370.1"/>
    </source>
</evidence>
<evidence type="ECO:0000313" key="2">
    <source>
        <dbReference type="Proteomes" id="UP000003781"/>
    </source>
</evidence>